<keyword evidence="4" id="KW-1185">Reference proteome</keyword>
<dbReference type="OrthoDB" id="5172420at2"/>
<accession>A0A344LE06</accession>
<feature type="compositionally biased region" description="Pro residues" evidence="1">
    <location>
        <begin position="44"/>
        <end position="90"/>
    </location>
</feature>
<evidence type="ECO:0008006" key="5">
    <source>
        <dbReference type="Google" id="ProtNLM"/>
    </source>
</evidence>
<evidence type="ECO:0000313" key="3">
    <source>
        <dbReference type="EMBL" id="AXB46280.1"/>
    </source>
</evidence>
<feature type="region of interest" description="Disordered" evidence="1">
    <location>
        <begin position="41"/>
        <end position="96"/>
    </location>
</feature>
<feature type="transmembrane region" description="Helical" evidence="2">
    <location>
        <begin position="547"/>
        <end position="565"/>
    </location>
</feature>
<feature type="transmembrane region" description="Helical" evidence="2">
    <location>
        <begin position="422"/>
        <end position="443"/>
    </location>
</feature>
<feature type="transmembrane region" description="Helical" evidence="2">
    <location>
        <begin position="133"/>
        <end position="152"/>
    </location>
</feature>
<protein>
    <recommendedName>
        <fullName evidence="5">DUF2339 domain-containing protein</fullName>
    </recommendedName>
</protein>
<gene>
    <name evidence="3" type="ORF">A4R43_30635</name>
</gene>
<dbReference type="PANTHER" id="PTHR38434">
    <property type="entry name" value="BLL2549 PROTEIN"/>
    <property type="match status" value="1"/>
</dbReference>
<organism evidence="3 4">
    <name type="scientific">Amycolatopsis albispora</name>
    <dbReference type="NCBI Taxonomy" id="1804986"/>
    <lineage>
        <taxon>Bacteria</taxon>
        <taxon>Bacillati</taxon>
        <taxon>Actinomycetota</taxon>
        <taxon>Actinomycetes</taxon>
        <taxon>Pseudonocardiales</taxon>
        <taxon>Pseudonocardiaceae</taxon>
        <taxon>Amycolatopsis</taxon>
    </lineage>
</organism>
<dbReference type="Proteomes" id="UP000250434">
    <property type="component" value="Chromosome"/>
</dbReference>
<evidence type="ECO:0000313" key="4">
    <source>
        <dbReference type="Proteomes" id="UP000250434"/>
    </source>
</evidence>
<feature type="transmembrane region" description="Helical" evidence="2">
    <location>
        <begin position="455"/>
        <end position="478"/>
    </location>
</feature>
<dbReference type="InterPro" id="IPR019286">
    <property type="entry name" value="DUF2339_TM"/>
</dbReference>
<feature type="transmembrane region" description="Helical" evidence="2">
    <location>
        <begin position="520"/>
        <end position="540"/>
    </location>
</feature>
<dbReference type="EMBL" id="CP015163">
    <property type="protein sequence ID" value="AXB46280.1"/>
    <property type="molecule type" value="Genomic_DNA"/>
</dbReference>
<feature type="transmembrane region" description="Helical" evidence="2">
    <location>
        <begin position="323"/>
        <end position="341"/>
    </location>
</feature>
<feature type="transmembrane region" description="Helical" evidence="2">
    <location>
        <begin position="164"/>
        <end position="186"/>
    </location>
</feature>
<sequence>MGNTSGTTDPLPRIADALGEIAGRLSTLSDELRALPSAQVSAPPLAPVPEPVLPPPPAPAPPGMAPPPYPVPPMAPMPQWQPRPPQPPRPTLSEKLAKDGAGSKVLAWIGGAVTLLGVVLLLVLAIQRGWVGPVPRVLLGALLGGTLTGLGLRLHRNPAARTGAFALAATGVAVLYADIVAATTFLELIPSWGGLLLGLLVAVGGLALAGHWKAPGLAVFVLLGCAVCAPVLTSGFTVSLMTFLLILAVAAAPIQLSREWPGVVLAAGLPPIAGSALTVSFAAGSWFETGSDLGVAVLAALTSLLVLATATATTALHRNDVTPIALIAVAPLPVMLLPFLLDRPLAAAFTGGLTAVLAGLWAGGRKRLPSGVSMTAGVLASVLAFETTTVALSGETRVIVVLAEAIAFGAVAIRLRSGGMVAAGAAFGAAGLLAAMGSVASPVMLLRKAAMATDVLVTGAAVSPLIAIAAVLLAVAAFRTEAAKSVAPLVAVVAGMAVLYGAAGTVLYPARLLVDGEPGFLLGHALITVSWTVAALVLLLRGIQRKAFRVTGLVLVAAALAKLVLFDLASLDGMARVGAFLGAGLVLLAAGTRYARLVGATRSAQDSGS</sequence>
<evidence type="ECO:0000256" key="2">
    <source>
        <dbReference type="SAM" id="Phobius"/>
    </source>
</evidence>
<proteinExistence type="predicted"/>
<evidence type="ECO:0000256" key="1">
    <source>
        <dbReference type="SAM" id="MobiDB-lite"/>
    </source>
</evidence>
<feature type="transmembrane region" description="Helical" evidence="2">
    <location>
        <begin position="192"/>
        <end position="209"/>
    </location>
</feature>
<keyword evidence="2" id="KW-0472">Membrane</keyword>
<keyword evidence="2" id="KW-1133">Transmembrane helix</keyword>
<feature type="transmembrane region" description="Helical" evidence="2">
    <location>
        <begin position="105"/>
        <end position="127"/>
    </location>
</feature>
<feature type="transmembrane region" description="Helical" evidence="2">
    <location>
        <begin position="293"/>
        <end position="316"/>
    </location>
</feature>
<feature type="transmembrane region" description="Helical" evidence="2">
    <location>
        <begin position="371"/>
        <end position="392"/>
    </location>
</feature>
<feature type="transmembrane region" description="Helical" evidence="2">
    <location>
        <begin position="216"/>
        <end position="232"/>
    </location>
</feature>
<reference evidence="3 4" key="1">
    <citation type="submission" date="2016-04" db="EMBL/GenBank/DDBJ databases">
        <title>Complete genome sequence and analysis of deep-sea sediment isolate, Amycolatopsis sp. WP1.</title>
        <authorList>
            <person name="Wang H."/>
            <person name="Chen S."/>
            <person name="Wu Q."/>
        </authorList>
    </citation>
    <scope>NUCLEOTIDE SEQUENCE [LARGE SCALE GENOMIC DNA]</scope>
    <source>
        <strain evidence="3 4">WP1</strain>
    </source>
</reference>
<dbReference type="KEGG" id="aab:A4R43_30635"/>
<dbReference type="PANTHER" id="PTHR38434:SF1">
    <property type="entry name" value="BLL2549 PROTEIN"/>
    <property type="match status" value="1"/>
</dbReference>
<dbReference type="RefSeq" id="WP_113695332.1">
    <property type="nucleotide sequence ID" value="NZ_CP015163.1"/>
</dbReference>
<name>A0A344LE06_9PSEU</name>
<feature type="transmembrane region" description="Helical" evidence="2">
    <location>
        <begin position="577"/>
        <end position="595"/>
    </location>
</feature>
<keyword evidence="2" id="KW-0812">Transmembrane</keyword>
<feature type="transmembrane region" description="Helical" evidence="2">
    <location>
        <begin position="485"/>
        <end position="508"/>
    </location>
</feature>
<dbReference type="AlphaFoldDB" id="A0A344LE06"/>
<dbReference type="Pfam" id="PF10101">
    <property type="entry name" value="DUF2339"/>
    <property type="match status" value="1"/>
</dbReference>
<feature type="transmembrane region" description="Helical" evidence="2">
    <location>
        <begin position="263"/>
        <end position="287"/>
    </location>
</feature>
<feature type="transmembrane region" description="Helical" evidence="2">
    <location>
        <begin position="347"/>
        <end position="364"/>
    </location>
</feature>